<keyword evidence="4" id="KW-1185">Reference proteome</keyword>
<feature type="region of interest" description="Disordered" evidence="1">
    <location>
        <begin position="1"/>
        <end position="43"/>
    </location>
</feature>
<dbReference type="SUPFAM" id="SSF64268">
    <property type="entry name" value="PX domain"/>
    <property type="match status" value="1"/>
</dbReference>
<evidence type="ECO:0000259" key="2">
    <source>
        <dbReference type="PROSITE" id="PS50195"/>
    </source>
</evidence>
<evidence type="ECO:0000313" key="4">
    <source>
        <dbReference type="Proteomes" id="UP001457282"/>
    </source>
</evidence>
<feature type="region of interest" description="Disordered" evidence="1">
    <location>
        <begin position="350"/>
        <end position="391"/>
    </location>
</feature>
<proteinExistence type="predicted"/>
<accession>A0AAW1WS47</accession>
<protein>
    <recommendedName>
        <fullName evidence="2">PX domain-containing protein</fullName>
    </recommendedName>
</protein>
<comment type="caution">
    <text evidence="3">The sequence shown here is derived from an EMBL/GenBank/DDBJ whole genome shotgun (WGS) entry which is preliminary data.</text>
</comment>
<dbReference type="GO" id="GO:0005768">
    <property type="term" value="C:endosome"/>
    <property type="evidence" value="ECO:0007669"/>
    <property type="project" value="UniProtKB-ARBA"/>
</dbReference>
<gene>
    <name evidence="3" type="ORF">M0R45_024079</name>
</gene>
<dbReference type="PANTHER" id="PTHR45971">
    <property type="entry name" value="PHOX (PX) DOMAIN-CONTAINING PROTEIN"/>
    <property type="match status" value="1"/>
</dbReference>
<organism evidence="3 4">
    <name type="scientific">Rubus argutus</name>
    <name type="common">Southern blackberry</name>
    <dbReference type="NCBI Taxonomy" id="59490"/>
    <lineage>
        <taxon>Eukaryota</taxon>
        <taxon>Viridiplantae</taxon>
        <taxon>Streptophyta</taxon>
        <taxon>Embryophyta</taxon>
        <taxon>Tracheophyta</taxon>
        <taxon>Spermatophyta</taxon>
        <taxon>Magnoliopsida</taxon>
        <taxon>eudicotyledons</taxon>
        <taxon>Gunneridae</taxon>
        <taxon>Pentapetalae</taxon>
        <taxon>rosids</taxon>
        <taxon>fabids</taxon>
        <taxon>Rosales</taxon>
        <taxon>Rosaceae</taxon>
        <taxon>Rosoideae</taxon>
        <taxon>Rosoideae incertae sedis</taxon>
        <taxon>Rubus</taxon>
    </lineage>
</organism>
<dbReference type="Proteomes" id="UP001457282">
    <property type="component" value="Unassembled WGS sequence"/>
</dbReference>
<dbReference type="GO" id="GO:1901981">
    <property type="term" value="F:phosphatidylinositol phosphate binding"/>
    <property type="evidence" value="ECO:0007669"/>
    <property type="project" value="TreeGrafter"/>
</dbReference>
<name>A0AAW1WS47_RUBAR</name>
<evidence type="ECO:0000256" key="1">
    <source>
        <dbReference type="SAM" id="MobiDB-lite"/>
    </source>
</evidence>
<feature type="compositionally biased region" description="Polar residues" evidence="1">
    <location>
        <begin position="33"/>
        <end position="42"/>
    </location>
</feature>
<dbReference type="EMBL" id="JBEDUW010000005">
    <property type="protein sequence ID" value="KAK9926871.1"/>
    <property type="molecule type" value="Genomic_DNA"/>
</dbReference>
<dbReference type="Gene3D" id="3.30.1520.10">
    <property type="entry name" value="Phox-like domain"/>
    <property type="match status" value="1"/>
</dbReference>
<dbReference type="InterPro" id="IPR036871">
    <property type="entry name" value="PX_dom_sf"/>
</dbReference>
<reference evidence="3 4" key="1">
    <citation type="journal article" date="2023" name="G3 (Bethesda)">
        <title>A chromosome-length genome assembly and annotation of blackberry (Rubus argutus, cv. 'Hillquist').</title>
        <authorList>
            <person name="Bruna T."/>
            <person name="Aryal R."/>
            <person name="Dudchenko O."/>
            <person name="Sargent D.J."/>
            <person name="Mead D."/>
            <person name="Buti M."/>
            <person name="Cavallini A."/>
            <person name="Hytonen T."/>
            <person name="Andres J."/>
            <person name="Pham M."/>
            <person name="Weisz D."/>
            <person name="Mascagni F."/>
            <person name="Usai G."/>
            <person name="Natali L."/>
            <person name="Bassil N."/>
            <person name="Fernandez G.E."/>
            <person name="Lomsadze A."/>
            <person name="Armour M."/>
            <person name="Olukolu B."/>
            <person name="Poorten T."/>
            <person name="Britton C."/>
            <person name="Davik J."/>
            <person name="Ashrafi H."/>
            <person name="Aiden E.L."/>
            <person name="Borodovsky M."/>
            <person name="Worthington M."/>
        </authorList>
    </citation>
    <scope>NUCLEOTIDE SEQUENCE [LARGE SCALE GENOMIC DNA]</scope>
    <source>
        <strain evidence="3">PI 553951</strain>
    </source>
</reference>
<feature type="compositionally biased region" description="Polar residues" evidence="1">
    <location>
        <begin position="218"/>
        <end position="227"/>
    </location>
</feature>
<feature type="region of interest" description="Disordered" evidence="1">
    <location>
        <begin position="158"/>
        <end position="295"/>
    </location>
</feature>
<dbReference type="PROSITE" id="PS50195">
    <property type="entry name" value="PX"/>
    <property type="match status" value="1"/>
</dbReference>
<dbReference type="AlphaFoldDB" id="A0AAW1WS47"/>
<evidence type="ECO:0000313" key="3">
    <source>
        <dbReference type="EMBL" id="KAK9926871.1"/>
    </source>
</evidence>
<feature type="compositionally biased region" description="Basic and acidic residues" evidence="1">
    <location>
        <begin position="202"/>
        <end position="215"/>
    </location>
</feature>
<dbReference type="GO" id="GO:0016020">
    <property type="term" value="C:membrane"/>
    <property type="evidence" value="ECO:0007669"/>
    <property type="project" value="UniProtKB-ARBA"/>
</dbReference>
<feature type="compositionally biased region" description="Polar residues" evidence="1">
    <location>
        <begin position="1"/>
        <end position="10"/>
    </location>
</feature>
<dbReference type="InterPro" id="IPR001683">
    <property type="entry name" value="PX_dom"/>
</dbReference>
<dbReference type="InterPro" id="IPR052428">
    <property type="entry name" value="Autophagy_HostDef_Reg"/>
</dbReference>
<feature type="region of interest" description="Disordered" evidence="1">
    <location>
        <begin position="119"/>
        <end position="138"/>
    </location>
</feature>
<dbReference type="PANTHER" id="PTHR45971:SF1">
    <property type="entry name" value="RUBICON, ISOFORM A"/>
    <property type="match status" value="1"/>
</dbReference>
<sequence length="723" mass="79621">MINGETTIESASPDPFDRKSDAGGDGGDALTASPPSRYSSFGESEYERYCSANSVMGTPSMCSTITVFNDFPDPDFGSVRSLGFGEEGGGVENFSLGGRIDRNREDRKLSGSGRIEFSKEEDGIEGLPSTKYGSSGLELYGNEDDDIGVGGDANELMSWKLDKSGPPGLMEGSELKCGSDDSDDDNEERTEVSRGVVGKDSVGLERVLETGDSKKVGTGSQLGSNVEESCVDGGEMDREEGASSRNEYSEDEGSMYNYGTDDEPKSDFNHQKSVHYYQQSKPKNENENPFLMNSSVAFGSDDWDDFVQESEGRNIASLTRSAFQDQIEQTVETEWKVLNSASITSLEYQGTCQTKQGKDATDIPAGSKHVQADNNLAENAKTSREPANSPNFAELEGVEDVRDIPVASYQVQAIDDLIEFTKSSFTTPTGFQNVQGPEQEDSRDILLTKNKVPGPDESANYPKDSLVSNFSKIQLDSQEEKAPEKKGVNITVDNMSDVHTCINNEVTGIDDCQDLGNKNLGKIKVKLDPLSEISTDQLSIHVTGTPGSMKGDFLEDHKPNTPILTFENNMRKSAPVSEDLFEEYPMPLKTDNCELNEFYDEFVNDMEEILLDSAESPGARFSHGNRMLQSQLSLPLRDGGSTASTSGTDDAYLFNQHSLRIDGVEVVGARQKKGDVSFSERLVGVKEYTVYKIRVWSGKDQWEVERRYRDFFTLYRRFENIVC</sequence>
<feature type="domain" description="PX" evidence="2">
    <location>
        <begin position="669"/>
        <end position="723"/>
    </location>
</feature>
<dbReference type="CDD" id="cd06093">
    <property type="entry name" value="PX_domain"/>
    <property type="match status" value="1"/>
</dbReference>